<organism evidence="2 3">
    <name type="scientific">Chryseobacterium piperi</name>
    <dbReference type="NCBI Taxonomy" id="558152"/>
    <lineage>
        <taxon>Bacteria</taxon>
        <taxon>Pseudomonadati</taxon>
        <taxon>Bacteroidota</taxon>
        <taxon>Flavobacteriia</taxon>
        <taxon>Flavobacteriales</taxon>
        <taxon>Weeksellaceae</taxon>
        <taxon>Chryseobacterium group</taxon>
        <taxon>Chryseobacterium</taxon>
    </lineage>
</organism>
<reference evidence="2 3" key="1">
    <citation type="submission" date="2014-07" db="EMBL/GenBank/DDBJ databases">
        <title>Genome of Chryseobacterium piperi CTM.</title>
        <authorList>
            <person name="Pipes S.E."/>
            <person name="Stropko S.J."/>
            <person name="Newman J.D."/>
        </authorList>
    </citation>
    <scope>NUCLEOTIDE SEQUENCE [LARGE SCALE GENOMIC DNA]</scope>
    <source>
        <strain evidence="2 3">CTM</strain>
    </source>
</reference>
<evidence type="ECO:0000313" key="2">
    <source>
        <dbReference type="EMBL" id="KFF30180.1"/>
    </source>
</evidence>
<evidence type="ECO:0000256" key="1">
    <source>
        <dbReference type="SAM" id="SignalP"/>
    </source>
</evidence>
<evidence type="ECO:0008006" key="4">
    <source>
        <dbReference type="Google" id="ProtNLM"/>
    </source>
</evidence>
<keyword evidence="1" id="KW-0732">Signal</keyword>
<name>A0A086BML6_9FLAO</name>
<evidence type="ECO:0000313" key="3">
    <source>
        <dbReference type="Proteomes" id="UP000028709"/>
    </source>
</evidence>
<comment type="caution">
    <text evidence="2">The sequence shown here is derived from an EMBL/GenBank/DDBJ whole genome shotgun (WGS) entry which is preliminary data.</text>
</comment>
<dbReference type="KEGG" id="cpip:CJF12_07545"/>
<accession>A0A086BML6</accession>
<sequence>MKKKFLTIGMLSISATAISQVGINTPNPQATFHIDGAKDNEITGIPTAKQQSNDFVVTSEGNTGIGTTKPDPSADLTLASTNRGFLPNKVNLNSINDAVTILNPATGLLIYNTGAGELKKTGYYYNSSTPSAPVWSYFEPQTTTSGNDVKKIIFTKTSSCNASIIDGSVDIDHFKFYFRSRNGDNEEGCKPYMALTTSPGNDKIFYLGINQQYATGGFEYDNRALTYTNTNFATAQFLDRNIQDALANSELNIIHIVDTEANKYYRVTFYISGGGNTYAYMIIAEGF</sequence>
<keyword evidence="3" id="KW-1185">Reference proteome</keyword>
<dbReference type="EMBL" id="JPRJ01000002">
    <property type="protein sequence ID" value="KFF30180.1"/>
    <property type="molecule type" value="Genomic_DNA"/>
</dbReference>
<gene>
    <name evidence="2" type="ORF">IQ37_03215</name>
</gene>
<proteinExistence type="predicted"/>
<dbReference type="Proteomes" id="UP000028709">
    <property type="component" value="Unassembled WGS sequence"/>
</dbReference>
<feature type="signal peptide" evidence="1">
    <location>
        <begin position="1"/>
        <end position="19"/>
    </location>
</feature>
<feature type="chain" id="PRO_5001804611" description="Cleaved adhesin domain-containing protein" evidence="1">
    <location>
        <begin position="20"/>
        <end position="287"/>
    </location>
</feature>
<protein>
    <recommendedName>
        <fullName evidence="4">Cleaved adhesin domain-containing protein</fullName>
    </recommendedName>
</protein>
<dbReference type="STRING" id="558152.IQ37_03215"/>
<dbReference type="AlphaFoldDB" id="A0A086BML6"/>